<name>A0A5C6DYX2_9BACT</name>
<protein>
    <recommendedName>
        <fullName evidence="5">Cytochrome c domain-containing protein</fullName>
    </recommendedName>
</protein>
<keyword evidence="1 4" id="KW-0349">Heme</keyword>
<dbReference type="Pfam" id="PF20601">
    <property type="entry name" value="DUF6797"/>
    <property type="match status" value="1"/>
</dbReference>
<dbReference type="Gene3D" id="1.10.760.10">
    <property type="entry name" value="Cytochrome c-like domain"/>
    <property type="match status" value="2"/>
</dbReference>
<feature type="domain" description="Cytochrome c" evidence="5">
    <location>
        <begin position="62"/>
        <end position="211"/>
    </location>
</feature>
<dbReference type="RefSeq" id="WP_231615473.1">
    <property type="nucleotide sequence ID" value="NZ_SJPV01000002.1"/>
</dbReference>
<dbReference type="PANTHER" id="PTHR33546">
    <property type="entry name" value="LARGE, MULTIFUNCTIONAL SECRETED PROTEIN-RELATED"/>
    <property type="match status" value="1"/>
</dbReference>
<keyword evidence="2 4" id="KW-0479">Metal-binding</keyword>
<evidence type="ECO:0000259" key="5">
    <source>
        <dbReference type="PROSITE" id="PS51007"/>
    </source>
</evidence>
<evidence type="ECO:0000256" key="2">
    <source>
        <dbReference type="ARBA" id="ARBA00022723"/>
    </source>
</evidence>
<evidence type="ECO:0000313" key="7">
    <source>
        <dbReference type="Proteomes" id="UP000319143"/>
    </source>
</evidence>
<proteinExistence type="predicted"/>
<evidence type="ECO:0000313" key="6">
    <source>
        <dbReference type="EMBL" id="TWU40611.1"/>
    </source>
</evidence>
<dbReference type="PROSITE" id="PS51007">
    <property type="entry name" value="CYTC"/>
    <property type="match status" value="2"/>
</dbReference>
<evidence type="ECO:0000256" key="4">
    <source>
        <dbReference type="PROSITE-ProRule" id="PRU00433"/>
    </source>
</evidence>
<feature type="domain" description="Cytochrome c" evidence="5">
    <location>
        <begin position="251"/>
        <end position="330"/>
    </location>
</feature>
<dbReference type="SUPFAM" id="SSF46626">
    <property type="entry name" value="Cytochrome c"/>
    <property type="match status" value="2"/>
</dbReference>
<dbReference type="SUPFAM" id="SSF50952">
    <property type="entry name" value="Soluble quinoprotein glucose dehydrogenase"/>
    <property type="match status" value="1"/>
</dbReference>
<sequence>MSQICRSRFFVFVLRNLGIEHLRFALVTAIFLMQSNAMAQSLHQRLLSEPVSSLAENAIKQGDARRGAILFHQPAIGCATCHQVDSRPSTSEIDSLAPDLTQLAKQPDATNERIVESILNPSAKIRNGFETISVLLLDGSIVSGFQEDPEFQSPDLLRVRDATTGKIVEVATDEIEETSEATLSTMPADIVNALASRQQFLDLAKYVIEIRDGGRERAKQLQPDSKLTALRLPEYEARVDHAGILRRLDADAMERGRQIYDRLCINCHGTLDAPGSLPTALRFAEGTFRGGSKPDDMYRTLTHGLGQMVPQVWMVPQQKYDVIHFIREHFLKTNNPDQLHPIDESYLSSLPTGDTLGPDPVDSQPWSDMDYGPWMFNTFEVGSGGSNIAQKGIAVRLDPGPGGIARGSRWLLFDHDTMRMAAGWSHVDESQPRFIDWQGIHFNGRHQVHPHVTGRVIFSNPNGPGWANPSSGSFDDDARVLGRDGKRYGPLPKSWAQYHGMVHSRQGPVIQYQIGDMRVLERADWLAEPTSTAKDSDGAFVRRISLGPTAQPQRMLIATAEPNDVEMRSDHLARVATGDGNLWIGMSTESKDCEFVRQQGRLCLSLPPSATDRSIAIWMTLRRESQHAALQPFGEINSAVADSLAPITTEPAAPLWPDVLTTTVKTDIDNGRSSGFSVDALTPPDHNPWLARLRFAGHDFFADGDRLAACTWDGDVYIVSGLSGIDDDPRPPLRWRRIASGLFQPLGLKIVEETIYLTCRDQIAILRDTNDDGETDFIECFNNDHQVTEHFHEFAMGLQRDAQGNFYYAKSARHALPAVVPHHGTLLKVTPDGTQTSILAVGFRAANGVCLNPDGSFMVTDQEGHWNPKNRINRVTTGGFYGNMFGYHDVEDTSDDAMLPPVCWITNDFDRSPAELLWVPDDSWGNLGGQLLNLSYGYGKVYTVPHQVVDVSPRAPSDPSATADPQPSIVQGGMCAFPIPEFPTGIMRGRFHPIDKQLYVCGLYAWASSRQEREGGLYRIRYKGSQAVLPTEIKAAHKTLAVTFSDPLDPASGLDVNRFAYRQWGLRRTEKYGSPHIDEEPLDIAEVRLSEDRRTVTLTIPELEPTWCYELSCQLITLEGESITRTIHGTLHALPDSRQRK</sequence>
<dbReference type="Gene3D" id="2.120.10.30">
    <property type="entry name" value="TolB, C-terminal domain"/>
    <property type="match status" value="1"/>
</dbReference>
<reference evidence="6 7" key="1">
    <citation type="submission" date="2019-02" db="EMBL/GenBank/DDBJ databases">
        <title>Deep-cultivation of Planctomycetes and their phenomic and genomic characterization uncovers novel biology.</title>
        <authorList>
            <person name="Wiegand S."/>
            <person name="Jogler M."/>
            <person name="Boedeker C."/>
            <person name="Pinto D."/>
            <person name="Vollmers J."/>
            <person name="Rivas-Marin E."/>
            <person name="Kohn T."/>
            <person name="Peeters S.H."/>
            <person name="Heuer A."/>
            <person name="Rast P."/>
            <person name="Oberbeckmann S."/>
            <person name="Bunk B."/>
            <person name="Jeske O."/>
            <person name="Meyerdierks A."/>
            <person name="Storesund J.E."/>
            <person name="Kallscheuer N."/>
            <person name="Luecker S."/>
            <person name="Lage O.M."/>
            <person name="Pohl T."/>
            <person name="Merkel B.J."/>
            <person name="Hornburger P."/>
            <person name="Mueller R.-W."/>
            <person name="Bruemmer F."/>
            <person name="Labrenz M."/>
            <person name="Spormann A.M."/>
            <person name="Op Den Camp H."/>
            <person name="Overmann J."/>
            <person name="Amann R."/>
            <person name="Jetten M.S.M."/>
            <person name="Mascher T."/>
            <person name="Medema M.H."/>
            <person name="Devos D.P."/>
            <person name="Kaster A.-K."/>
            <person name="Ovreas L."/>
            <person name="Rohde M."/>
            <person name="Galperin M.Y."/>
            <person name="Jogler C."/>
        </authorList>
    </citation>
    <scope>NUCLEOTIDE SEQUENCE [LARGE SCALE GENOMIC DNA]</scope>
    <source>
        <strain evidence="6 7">Poly41</strain>
    </source>
</reference>
<dbReference type="InterPro" id="IPR009056">
    <property type="entry name" value="Cyt_c-like_dom"/>
</dbReference>
<evidence type="ECO:0000256" key="1">
    <source>
        <dbReference type="ARBA" id="ARBA00022617"/>
    </source>
</evidence>
<keyword evidence="7" id="KW-1185">Reference proteome</keyword>
<gene>
    <name evidence="6" type="ORF">Poly41_14440</name>
</gene>
<dbReference type="Proteomes" id="UP000319143">
    <property type="component" value="Unassembled WGS sequence"/>
</dbReference>
<dbReference type="GO" id="GO:0009055">
    <property type="term" value="F:electron transfer activity"/>
    <property type="evidence" value="ECO:0007669"/>
    <property type="project" value="InterPro"/>
</dbReference>
<accession>A0A5C6DYX2</accession>
<comment type="caution">
    <text evidence="6">The sequence shown here is derived from an EMBL/GenBank/DDBJ whole genome shotgun (WGS) entry which is preliminary data.</text>
</comment>
<keyword evidence="3 4" id="KW-0408">Iron</keyword>
<dbReference type="GO" id="GO:0020037">
    <property type="term" value="F:heme binding"/>
    <property type="evidence" value="ECO:0007669"/>
    <property type="project" value="InterPro"/>
</dbReference>
<dbReference type="InterPro" id="IPR046476">
    <property type="entry name" value="DUF6797"/>
</dbReference>
<dbReference type="GO" id="GO:0046872">
    <property type="term" value="F:metal ion binding"/>
    <property type="evidence" value="ECO:0007669"/>
    <property type="project" value="UniProtKB-KW"/>
</dbReference>
<dbReference type="InterPro" id="IPR011041">
    <property type="entry name" value="Quinoprot_gluc/sorb_DH_b-prop"/>
</dbReference>
<dbReference type="PANTHER" id="PTHR33546:SF1">
    <property type="entry name" value="LARGE, MULTIFUNCTIONAL SECRETED PROTEIN"/>
    <property type="match status" value="1"/>
</dbReference>
<dbReference type="InterPro" id="IPR011042">
    <property type="entry name" value="6-blade_b-propeller_TolB-like"/>
</dbReference>
<dbReference type="InterPro" id="IPR036909">
    <property type="entry name" value="Cyt_c-like_dom_sf"/>
</dbReference>
<organism evidence="6 7">
    <name type="scientific">Novipirellula artificiosorum</name>
    <dbReference type="NCBI Taxonomy" id="2528016"/>
    <lineage>
        <taxon>Bacteria</taxon>
        <taxon>Pseudomonadati</taxon>
        <taxon>Planctomycetota</taxon>
        <taxon>Planctomycetia</taxon>
        <taxon>Pirellulales</taxon>
        <taxon>Pirellulaceae</taxon>
        <taxon>Novipirellula</taxon>
    </lineage>
</organism>
<dbReference type="EMBL" id="SJPV01000002">
    <property type="protein sequence ID" value="TWU40611.1"/>
    <property type="molecule type" value="Genomic_DNA"/>
</dbReference>
<evidence type="ECO:0000256" key="3">
    <source>
        <dbReference type="ARBA" id="ARBA00023004"/>
    </source>
</evidence>
<dbReference type="Pfam" id="PF13442">
    <property type="entry name" value="Cytochrome_CBB3"/>
    <property type="match status" value="1"/>
</dbReference>
<dbReference type="AlphaFoldDB" id="A0A5C6DYX2"/>